<proteinExistence type="predicted"/>
<organism evidence="1 2">
    <name type="scientific">Rathayibacter iranicus</name>
    <dbReference type="NCBI Taxonomy" id="59737"/>
    <lineage>
        <taxon>Bacteria</taxon>
        <taxon>Bacillati</taxon>
        <taxon>Actinomycetota</taxon>
        <taxon>Actinomycetes</taxon>
        <taxon>Micrococcales</taxon>
        <taxon>Microbacteriaceae</taxon>
        <taxon>Rathayibacter</taxon>
    </lineage>
</organism>
<accession>A0AAD1EMU2</accession>
<dbReference type="AlphaFoldDB" id="A0AAD1EMU2"/>
<dbReference type="Proteomes" id="UP000283946">
    <property type="component" value="Chromosome"/>
</dbReference>
<dbReference type="RefSeq" id="WP_104265659.1">
    <property type="nucleotide sequence ID" value="NZ_CP028130.1"/>
</dbReference>
<gene>
    <name evidence="1" type="ORF">C7V51_11730</name>
</gene>
<dbReference type="EMBL" id="CP028130">
    <property type="protein sequence ID" value="AZZ56473.1"/>
    <property type="molecule type" value="Genomic_DNA"/>
</dbReference>
<name>A0AAD1EMU2_9MICO</name>
<evidence type="ECO:0000313" key="2">
    <source>
        <dbReference type="Proteomes" id="UP000283946"/>
    </source>
</evidence>
<evidence type="ECO:0000313" key="1">
    <source>
        <dbReference type="EMBL" id="AZZ56473.1"/>
    </source>
</evidence>
<dbReference type="KEGG" id="ria:C7V51_11730"/>
<protein>
    <submittedName>
        <fullName evidence="1">Uncharacterized protein</fullName>
    </submittedName>
</protein>
<reference evidence="1 2" key="1">
    <citation type="submission" date="2018-03" db="EMBL/GenBank/DDBJ databases">
        <title>Bacteriophage NCPPB3778 and a type I-E CRISPR drive the evolution of the US Biological Select Agent, Rathayibacter toxicus.</title>
        <authorList>
            <person name="Davis E.W.II."/>
            <person name="Tabima J.F."/>
            <person name="Weisberg A.J."/>
            <person name="Dantas Lopes L."/>
            <person name="Wiseman M.S."/>
            <person name="Wiseman M.S."/>
            <person name="Pupko T."/>
            <person name="Belcher M.S."/>
            <person name="Sechler A.J."/>
            <person name="Tancos M.A."/>
            <person name="Schroeder B.K."/>
            <person name="Murray T.D."/>
            <person name="Luster D.G."/>
            <person name="Schneider W.L."/>
            <person name="Rogers E."/>
            <person name="Andreote F.D."/>
            <person name="Grunwald N.J."/>
            <person name="Putnam M.L."/>
            <person name="Chang J.H."/>
        </authorList>
    </citation>
    <scope>NUCLEOTIDE SEQUENCE [LARGE SCALE GENOMIC DNA]</scope>
    <source>
        <strain evidence="1 2">NCCPB 2253</strain>
    </source>
</reference>
<sequence length="122" mass="12207">MTHRARAPGAEEVSDFVQLSGPVLSGADFECSSTVAGVSGSLCVTPSALMLGGSNSGGASAATTARVGTDDIRSWRVTLCGATFSLAIEAKARHTIVLLAQFHAATVQAMTRAVGPATGVSA</sequence>